<comment type="caution">
    <text evidence="1">The sequence shown here is derived from an EMBL/GenBank/DDBJ whole genome shotgun (WGS) entry which is preliminary data.</text>
</comment>
<dbReference type="Proteomes" id="UP001500185">
    <property type="component" value="Unassembled WGS sequence"/>
</dbReference>
<keyword evidence="2" id="KW-1185">Reference proteome</keyword>
<organism evidence="1 2">
    <name type="scientific">Psychroflexus lacisalsi</name>
    <dbReference type="NCBI Taxonomy" id="503928"/>
    <lineage>
        <taxon>Bacteria</taxon>
        <taxon>Pseudomonadati</taxon>
        <taxon>Bacteroidota</taxon>
        <taxon>Flavobacteriia</taxon>
        <taxon>Flavobacteriales</taxon>
        <taxon>Flavobacteriaceae</taxon>
        <taxon>Psychroflexus</taxon>
    </lineage>
</organism>
<protein>
    <submittedName>
        <fullName evidence="1">Uncharacterized protein</fullName>
    </submittedName>
</protein>
<evidence type="ECO:0000313" key="1">
    <source>
        <dbReference type="EMBL" id="GAA0754010.1"/>
    </source>
</evidence>
<name>A0ABN1K3W2_9FLAO</name>
<dbReference type="EMBL" id="BAAAGG010000005">
    <property type="protein sequence ID" value="GAA0754010.1"/>
    <property type="molecule type" value="Genomic_DNA"/>
</dbReference>
<proteinExistence type="predicted"/>
<evidence type="ECO:0000313" key="2">
    <source>
        <dbReference type="Proteomes" id="UP001500185"/>
    </source>
</evidence>
<gene>
    <name evidence="1" type="ORF">GCM10009433_07030</name>
</gene>
<reference evidence="2" key="1">
    <citation type="journal article" date="2019" name="Int. J. Syst. Evol. Microbiol.">
        <title>The Global Catalogue of Microorganisms (GCM) 10K type strain sequencing project: providing services to taxonomists for standard genome sequencing and annotation.</title>
        <authorList>
            <consortium name="The Broad Institute Genomics Platform"/>
            <consortium name="The Broad Institute Genome Sequencing Center for Infectious Disease"/>
            <person name="Wu L."/>
            <person name="Ma J."/>
        </authorList>
    </citation>
    <scope>NUCLEOTIDE SEQUENCE [LARGE SCALE GENOMIC DNA]</scope>
    <source>
        <strain evidence="2">JCM 16231</strain>
    </source>
</reference>
<sequence length="60" mass="6373">MRCGDLTMGLTKAKPFLILKLVDAFRVGGLTRSAFASWRVLELTGSELAGFELAGSELAG</sequence>
<accession>A0ABN1K3W2</accession>